<accession>A0A0A9BQW7</accession>
<reference evidence="1" key="2">
    <citation type="journal article" date="2015" name="Data Brief">
        <title>Shoot transcriptome of the giant reed, Arundo donax.</title>
        <authorList>
            <person name="Barrero R.A."/>
            <person name="Guerrero F.D."/>
            <person name="Moolhuijzen P."/>
            <person name="Goolsby J.A."/>
            <person name="Tidwell J."/>
            <person name="Bellgard S.E."/>
            <person name="Bellgard M.I."/>
        </authorList>
    </citation>
    <scope>NUCLEOTIDE SEQUENCE</scope>
    <source>
        <tissue evidence="1">Shoot tissue taken approximately 20 cm above the soil surface</tissue>
    </source>
</reference>
<sequence length="16" mass="1903">MNQVLGCYSLLYSFHQ</sequence>
<proteinExistence type="predicted"/>
<dbReference type="AlphaFoldDB" id="A0A0A9BQW7"/>
<organism evidence="1">
    <name type="scientific">Arundo donax</name>
    <name type="common">Giant reed</name>
    <name type="synonym">Donax arundinaceus</name>
    <dbReference type="NCBI Taxonomy" id="35708"/>
    <lineage>
        <taxon>Eukaryota</taxon>
        <taxon>Viridiplantae</taxon>
        <taxon>Streptophyta</taxon>
        <taxon>Embryophyta</taxon>
        <taxon>Tracheophyta</taxon>
        <taxon>Spermatophyta</taxon>
        <taxon>Magnoliopsida</taxon>
        <taxon>Liliopsida</taxon>
        <taxon>Poales</taxon>
        <taxon>Poaceae</taxon>
        <taxon>PACMAD clade</taxon>
        <taxon>Arundinoideae</taxon>
        <taxon>Arundineae</taxon>
        <taxon>Arundo</taxon>
    </lineage>
</organism>
<dbReference type="EMBL" id="GBRH01232119">
    <property type="protein sequence ID" value="JAD65776.1"/>
    <property type="molecule type" value="Transcribed_RNA"/>
</dbReference>
<protein>
    <submittedName>
        <fullName evidence="1">Uncharacterized protein</fullName>
    </submittedName>
</protein>
<evidence type="ECO:0000313" key="1">
    <source>
        <dbReference type="EMBL" id="JAD65776.1"/>
    </source>
</evidence>
<reference evidence="1" key="1">
    <citation type="submission" date="2014-09" db="EMBL/GenBank/DDBJ databases">
        <authorList>
            <person name="Magalhaes I.L.F."/>
            <person name="Oliveira U."/>
            <person name="Santos F.R."/>
            <person name="Vidigal T.H.D.A."/>
            <person name="Brescovit A.D."/>
            <person name="Santos A.J."/>
        </authorList>
    </citation>
    <scope>NUCLEOTIDE SEQUENCE</scope>
    <source>
        <tissue evidence="1">Shoot tissue taken approximately 20 cm above the soil surface</tissue>
    </source>
</reference>
<name>A0A0A9BQW7_ARUDO</name>